<accession>A0ABN7XII7</accession>
<proteinExistence type="predicted"/>
<keyword evidence="2" id="KW-1185">Reference proteome</keyword>
<dbReference type="EMBL" id="CAJVQB010142560">
    <property type="protein sequence ID" value="CAG8854802.1"/>
    <property type="molecule type" value="Genomic_DNA"/>
</dbReference>
<feature type="non-terminal residue" evidence="1">
    <location>
        <position position="1"/>
    </location>
</feature>
<protein>
    <submittedName>
        <fullName evidence="1">16466_t:CDS:1</fullName>
    </submittedName>
</protein>
<name>A0ABN7XII7_GIGMA</name>
<evidence type="ECO:0000313" key="1">
    <source>
        <dbReference type="EMBL" id="CAG8854802.1"/>
    </source>
</evidence>
<sequence>KLKDHQSLLPFLQSNHCVPDELHLMLRIVDVLLEELFYELMNYPNFDFKSKSKSKSKLLQPRSSNISIRDQIEITMASIGVNFRFYNSETVGGKYKWTALMGPAKKRVLENFPVTNYLPGSR</sequence>
<comment type="caution">
    <text evidence="1">The sequence shown here is derived from an EMBL/GenBank/DDBJ whole genome shotgun (WGS) entry which is preliminary data.</text>
</comment>
<gene>
    <name evidence="1" type="ORF">GMARGA_LOCUS43623</name>
</gene>
<organism evidence="1 2">
    <name type="scientific">Gigaspora margarita</name>
    <dbReference type="NCBI Taxonomy" id="4874"/>
    <lineage>
        <taxon>Eukaryota</taxon>
        <taxon>Fungi</taxon>
        <taxon>Fungi incertae sedis</taxon>
        <taxon>Mucoromycota</taxon>
        <taxon>Glomeromycotina</taxon>
        <taxon>Glomeromycetes</taxon>
        <taxon>Diversisporales</taxon>
        <taxon>Gigasporaceae</taxon>
        <taxon>Gigaspora</taxon>
    </lineage>
</organism>
<reference evidence="1 2" key="1">
    <citation type="submission" date="2021-06" db="EMBL/GenBank/DDBJ databases">
        <authorList>
            <person name="Kallberg Y."/>
            <person name="Tangrot J."/>
            <person name="Rosling A."/>
        </authorList>
    </citation>
    <scope>NUCLEOTIDE SEQUENCE [LARGE SCALE GENOMIC DNA]</scope>
    <source>
        <strain evidence="1 2">120-4 pot B 10/14</strain>
    </source>
</reference>
<dbReference type="Proteomes" id="UP000789901">
    <property type="component" value="Unassembled WGS sequence"/>
</dbReference>
<evidence type="ECO:0000313" key="2">
    <source>
        <dbReference type="Proteomes" id="UP000789901"/>
    </source>
</evidence>
<feature type="non-terminal residue" evidence="1">
    <location>
        <position position="122"/>
    </location>
</feature>